<protein>
    <submittedName>
        <fullName evidence="1">Uncharacterized protein</fullName>
    </submittedName>
</protein>
<proteinExistence type="predicted"/>
<evidence type="ECO:0000313" key="2">
    <source>
        <dbReference type="Proteomes" id="UP000054783"/>
    </source>
</evidence>
<dbReference type="AlphaFoldDB" id="A0A0V1AF26"/>
<accession>A0A0V1AF26</accession>
<comment type="caution">
    <text evidence="1">The sequence shown here is derived from an EMBL/GenBank/DDBJ whole genome shotgun (WGS) entry which is preliminary data.</text>
</comment>
<keyword evidence="2" id="KW-1185">Reference proteome</keyword>
<evidence type="ECO:0000313" key="1">
    <source>
        <dbReference type="EMBL" id="KRY22988.1"/>
    </source>
</evidence>
<reference evidence="1 2" key="1">
    <citation type="submission" date="2015-01" db="EMBL/GenBank/DDBJ databases">
        <title>Evolution of Trichinella species and genotypes.</title>
        <authorList>
            <person name="Korhonen P.K."/>
            <person name="Edoardo P."/>
            <person name="Giuseppe L.R."/>
            <person name="Gasser R.B."/>
        </authorList>
    </citation>
    <scope>NUCLEOTIDE SEQUENCE [LARGE SCALE GENOMIC DNA]</scope>
    <source>
        <strain evidence="1">ISS2496</strain>
    </source>
</reference>
<sequence length="84" mass="9407">MKPSTDGMRFDDNECFIFGILFDLQSLLSSSVCHNSTTIRLLLLAAAEAKHHHHRLYLPNDSEHDMVTFSVSQLPVLSFSTASL</sequence>
<dbReference type="Proteomes" id="UP000054783">
    <property type="component" value="Unassembled WGS sequence"/>
</dbReference>
<dbReference type="EMBL" id="JYDQ01000006">
    <property type="protein sequence ID" value="KRY22988.1"/>
    <property type="molecule type" value="Genomic_DNA"/>
</dbReference>
<gene>
    <name evidence="1" type="ORF">T12_12699</name>
</gene>
<organism evidence="1 2">
    <name type="scientific">Trichinella patagoniensis</name>
    <dbReference type="NCBI Taxonomy" id="990121"/>
    <lineage>
        <taxon>Eukaryota</taxon>
        <taxon>Metazoa</taxon>
        <taxon>Ecdysozoa</taxon>
        <taxon>Nematoda</taxon>
        <taxon>Enoplea</taxon>
        <taxon>Dorylaimia</taxon>
        <taxon>Trichinellida</taxon>
        <taxon>Trichinellidae</taxon>
        <taxon>Trichinella</taxon>
    </lineage>
</organism>
<name>A0A0V1AF26_9BILA</name>